<dbReference type="EMBL" id="BJCH01000026">
    <property type="protein sequence ID" value="GCL46777.1"/>
    <property type="molecule type" value="Genomic_DNA"/>
</dbReference>
<name>A0A6H9G816_MICAE</name>
<protein>
    <submittedName>
        <fullName evidence="1">Uncharacterized protein</fullName>
    </submittedName>
</protein>
<organism evidence="1 2">
    <name type="scientific">Microcystis aeruginosa NIES-3787</name>
    <dbReference type="NCBI Taxonomy" id="2517782"/>
    <lineage>
        <taxon>Bacteria</taxon>
        <taxon>Bacillati</taxon>
        <taxon>Cyanobacteriota</taxon>
        <taxon>Cyanophyceae</taxon>
        <taxon>Oscillatoriophycideae</taxon>
        <taxon>Chroococcales</taxon>
        <taxon>Microcystaceae</taxon>
        <taxon>Microcystis</taxon>
    </lineage>
</organism>
<dbReference type="RefSeq" id="WP_159249779.1">
    <property type="nucleotide sequence ID" value="NZ_BJCH01000026.1"/>
</dbReference>
<proteinExistence type="predicted"/>
<evidence type="ECO:0000313" key="2">
    <source>
        <dbReference type="Proteomes" id="UP000438874"/>
    </source>
</evidence>
<reference evidence="1 2" key="1">
    <citation type="submission" date="2019-02" db="EMBL/GenBank/DDBJ databases">
        <title>Draft genome sequence of Arthrospira platensis NIES-3787.</title>
        <authorList>
            <person name="Yamaguchi H."/>
            <person name="Suzuki S."/>
            <person name="Kawachi M."/>
        </authorList>
    </citation>
    <scope>NUCLEOTIDE SEQUENCE [LARGE SCALE GENOMIC DNA]</scope>
    <source>
        <strain evidence="1 2">NIES-3787</strain>
    </source>
</reference>
<sequence length="54" mass="5463">MNLPLQVPPTSRKVSTVRLSGIRGIELSDLACDLCCGLGGQTACGAISGCSCPL</sequence>
<gene>
    <name evidence="1" type="ORF">NIES3787_24760</name>
</gene>
<accession>A0A6H9G816</accession>
<comment type="caution">
    <text evidence="1">The sequence shown here is derived from an EMBL/GenBank/DDBJ whole genome shotgun (WGS) entry which is preliminary data.</text>
</comment>
<dbReference type="Proteomes" id="UP000438874">
    <property type="component" value="Unassembled WGS sequence"/>
</dbReference>
<dbReference type="AlphaFoldDB" id="A0A6H9G816"/>
<evidence type="ECO:0000313" key="1">
    <source>
        <dbReference type="EMBL" id="GCL46777.1"/>
    </source>
</evidence>